<evidence type="ECO:0000256" key="6">
    <source>
        <dbReference type="ARBA" id="ARBA00023040"/>
    </source>
</evidence>
<evidence type="ECO:0000256" key="7">
    <source>
        <dbReference type="ARBA" id="ARBA00023136"/>
    </source>
</evidence>
<keyword evidence="3" id="KW-0589">Pheromone response</keyword>
<feature type="transmembrane region" description="Helical" evidence="11">
    <location>
        <begin position="316"/>
        <end position="336"/>
    </location>
</feature>
<keyword evidence="4 11" id="KW-0812">Transmembrane</keyword>
<dbReference type="GO" id="GO:0005886">
    <property type="term" value="C:plasma membrane"/>
    <property type="evidence" value="ECO:0007669"/>
    <property type="project" value="TreeGrafter"/>
</dbReference>
<feature type="compositionally biased region" description="Polar residues" evidence="10">
    <location>
        <begin position="399"/>
        <end position="414"/>
    </location>
</feature>
<feature type="region of interest" description="Disordered" evidence="10">
    <location>
        <begin position="664"/>
        <end position="688"/>
    </location>
</feature>
<feature type="compositionally biased region" description="Low complexity" evidence="10">
    <location>
        <begin position="479"/>
        <end position="489"/>
    </location>
</feature>
<evidence type="ECO:0000313" key="12">
    <source>
        <dbReference type="EMBL" id="KAK4137310.1"/>
    </source>
</evidence>
<accession>A0AAN6URD6</accession>
<name>A0AAN6URD6_9PEZI</name>
<feature type="compositionally biased region" description="Basic and acidic residues" evidence="10">
    <location>
        <begin position="587"/>
        <end position="600"/>
    </location>
</feature>
<keyword evidence="6" id="KW-0297">G-protein coupled receptor</keyword>
<feature type="transmembrane region" description="Helical" evidence="11">
    <location>
        <begin position="108"/>
        <end position="130"/>
    </location>
</feature>
<dbReference type="PRINTS" id="PR00899">
    <property type="entry name" value="GPCRSTE3"/>
</dbReference>
<comment type="caution">
    <text evidence="12">The sequence shown here is derived from an EMBL/GenBank/DDBJ whole genome shotgun (WGS) entry which is preliminary data.</text>
</comment>
<feature type="transmembrane region" description="Helical" evidence="11">
    <location>
        <begin position="191"/>
        <end position="215"/>
    </location>
</feature>
<protein>
    <recommendedName>
        <fullName evidence="14">Pheromone receptor</fullName>
    </recommendedName>
</protein>
<keyword evidence="7 11" id="KW-0472">Membrane</keyword>
<feature type="transmembrane region" description="Helical" evidence="11">
    <location>
        <begin position="248"/>
        <end position="273"/>
    </location>
</feature>
<evidence type="ECO:0000256" key="1">
    <source>
        <dbReference type="ARBA" id="ARBA00004141"/>
    </source>
</evidence>
<dbReference type="EMBL" id="MU853402">
    <property type="protein sequence ID" value="KAK4137310.1"/>
    <property type="molecule type" value="Genomic_DNA"/>
</dbReference>
<evidence type="ECO:0000256" key="5">
    <source>
        <dbReference type="ARBA" id="ARBA00022989"/>
    </source>
</evidence>
<feature type="transmembrane region" description="Helical" evidence="11">
    <location>
        <begin position="37"/>
        <end position="54"/>
    </location>
</feature>
<feature type="compositionally biased region" description="Low complexity" evidence="10">
    <location>
        <begin position="607"/>
        <end position="626"/>
    </location>
</feature>
<dbReference type="Pfam" id="PF02076">
    <property type="entry name" value="STE3"/>
    <property type="match status" value="1"/>
</dbReference>
<proteinExistence type="inferred from homology"/>
<feature type="region of interest" description="Disordered" evidence="10">
    <location>
        <begin position="471"/>
        <end position="649"/>
    </location>
</feature>
<evidence type="ECO:0000256" key="8">
    <source>
        <dbReference type="ARBA" id="ARBA00023170"/>
    </source>
</evidence>
<evidence type="ECO:0000256" key="4">
    <source>
        <dbReference type="ARBA" id="ARBA00022692"/>
    </source>
</evidence>
<dbReference type="GO" id="GO:0004932">
    <property type="term" value="F:mating-type factor pheromone receptor activity"/>
    <property type="evidence" value="ECO:0007669"/>
    <property type="project" value="InterPro"/>
</dbReference>
<keyword evidence="9" id="KW-0807">Transducer</keyword>
<dbReference type="AlphaFoldDB" id="A0AAN6URD6"/>
<dbReference type="InterPro" id="IPR001499">
    <property type="entry name" value="GPCR_STE3"/>
</dbReference>
<reference evidence="12" key="2">
    <citation type="submission" date="2023-05" db="EMBL/GenBank/DDBJ databases">
        <authorList>
            <consortium name="Lawrence Berkeley National Laboratory"/>
            <person name="Steindorff A."/>
            <person name="Hensen N."/>
            <person name="Bonometti L."/>
            <person name="Westerberg I."/>
            <person name="Brannstrom I.O."/>
            <person name="Guillou S."/>
            <person name="Cros-Aarteil S."/>
            <person name="Calhoun S."/>
            <person name="Haridas S."/>
            <person name="Kuo A."/>
            <person name="Mondo S."/>
            <person name="Pangilinan J."/>
            <person name="Riley R."/>
            <person name="Labutti K."/>
            <person name="Andreopoulos B."/>
            <person name="Lipzen A."/>
            <person name="Chen C."/>
            <person name="Yanf M."/>
            <person name="Daum C."/>
            <person name="Ng V."/>
            <person name="Clum A."/>
            <person name="Ohm R."/>
            <person name="Martin F."/>
            <person name="Silar P."/>
            <person name="Natvig D."/>
            <person name="Lalanne C."/>
            <person name="Gautier V."/>
            <person name="Ament-Velasquez S.L."/>
            <person name="Kruys A."/>
            <person name="Hutchinson M.I."/>
            <person name="Powell A.J."/>
            <person name="Barry K."/>
            <person name="Miller A.N."/>
            <person name="Grigoriev I.V."/>
            <person name="Debuchy R."/>
            <person name="Gladieux P."/>
            <person name="Thoren M.H."/>
            <person name="Johannesson H."/>
        </authorList>
    </citation>
    <scope>NUCLEOTIDE SEQUENCE</scope>
    <source>
        <strain evidence="12">CBS 123565</strain>
    </source>
</reference>
<comment type="subcellular location">
    <subcellularLocation>
        <location evidence="1">Membrane</location>
        <topology evidence="1">Multi-pass membrane protein</topology>
    </subcellularLocation>
</comment>
<organism evidence="12 13">
    <name type="scientific">Trichocladium antarcticum</name>
    <dbReference type="NCBI Taxonomy" id="1450529"/>
    <lineage>
        <taxon>Eukaryota</taxon>
        <taxon>Fungi</taxon>
        <taxon>Dikarya</taxon>
        <taxon>Ascomycota</taxon>
        <taxon>Pezizomycotina</taxon>
        <taxon>Sordariomycetes</taxon>
        <taxon>Sordariomycetidae</taxon>
        <taxon>Sordariales</taxon>
        <taxon>Chaetomiaceae</taxon>
        <taxon>Trichocladium</taxon>
    </lineage>
</organism>
<keyword evidence="13" id="KW-1185">Reference proteome</keyword>
<feature type="region of interest" description="Disordered" evidence="10">
    <location>
        <begin position="396"/>
        <end position="422"/>
    </location>
</feature>
<dbReference type="Proteomes" id="UP001304895">
    <property type="component" value="Unassembled WGS sequence"/>
</dbReference>
<evidence type="ECO:0000256" key="3">
    <source>
        <dbReference type="ARBA" id="ARBA00022507"/>
    </source>
</evidence>
<comment type="similarity">
    <text evidence="2">Belongs to the G-protein coupled receptor 4 family.</text>
</comment>
<evidence type="ECO:0000313" key="13">
    <source>
        <dbReference type="Proteomes" id="UP001304895"/>
    </source>
</evidence>
<feature type="compositionally biased region" description="Basic and acidic residues" evidence="10">
    <location>
        <begin position="629"/>
        <end position="642"/>
    </location>
</feature>
<evidence type="ECO:0000256" key="9">
    <source>
        <dbReference type="ARBA" id="ARBA00023224"/>
    </source>
</evidence>
<dbReference type="PANTHER" id="PTHR28097:SF1">
    <property type="entry name" value="PHEROMONE A FACTOR RECEPTOR"/>
    <property type="match status" value="1"/>
</dbReference>
<reference evidence="12" key="1">
    <citation type="journal article" date="2023" name="Mol. Phylogenet. Evol.">
        <title>Genome-scale phylogeny and comparative genomics of the fungal order Sordariales.</title>
        <authorList>
            <person name="Hensen N."/>
            <person name="Bonometti L."/>
            <person name="Westerberg I."/>
            <person name="Brannstrom I.O."/>
            <person name="Guillou S."/>
            <person name="Cros-Aarteil S."/>
            <person name="Calhoun S."/>
            <person name="Haridas S."/>
            <person name="Kuo A."/>
            <person name="Mondo S."/>
            <person name="Pangilinan J."/>
            <person name="Riley R."/>
            <person name="LaButti K."/>
            <person name="Andreopoulos B."/>
            <person name="Lipzen A."/>
            <person name="Chen C."/>
            <person name="Yan M."/>
            <person name="Daum C."/>
            <person name="Ng V."/>
            <person name="Clum A."/>
            <person name="Steindorff A."/>
            <person name="Ohm R.A."/>
            <person name="Martin F."/>
            <person name="Silar P."/>
            <person name="Natvig D.O."/>
            <person name="Lalanne C."/>
            <person name="Gautier V."/>
            <person name="Ament-Velasquez S.L."/>
            <person name="Kruys A."/>
            <person name="Hutchinson M.I."/>
            <person name="Powell A.J."/>
            <person name="Barry K."/>
            <person name="Miller A.N."/>
            <person name="Grigoriev I.V."/>
            <person name="Debuchy R."/>
            <person name="Gladieux P."/>
            <person name="Hiltunen Thoren M."/>
            <person name="Johannesson H."/>
        </authorList>
    </citation>
    <scope>NUCLEOTIDE SEQUENCE</scope>
    <source>
        <strain evidence="12">CBS 123565</strain>
    </source>
</reference>
<gene>
    <name evidence="12" type="ORF">BT67DRAFT_102415</name>
</gene>
<evidence type="ECO:0000256" key="2">
    <source>
        <dbReference type="ARBA" id="ARBA00011085"/>
    </source>
</evidence>
<keyword evidence="5 11" id="KW-1133">Transmembrane helix</keyword>
<feature type="compositionally biased region" description="Low complexity" evidence="10">
    <location>
        <begin position="524"/>
        <end position="533"/>
    </location>
</feature>
<feature type="compositionally biased region" description="Low complexity" evidence="10">
    <location>
        <begin position="563"/>
        <end position="585"/>
    </location>
</feature>
<dbReference type="GO" id="GO:0000750">
    <property type="term" value="P:pheromone-dependent signal transduction involved in conjugation with cellular fusion"/>
    <property type="evidence" value="ECO:0007669"/>
    <property type="project" value="TreeGrafter"/>
</dbReference>
<feature type="transmembrane region" description="Helical" evidence="11">
    <location>
        <begin position="66"/>
        <end position="88"/>
    </location>
</feature>
<feature type="compositionally biased region" description="Pro residues" evidence="10">
    <location>
        <begin position="495"/>
        <end position="513"/>
    </location>
</feature>
<keyword evidence="8" id="KW-0675">Receptor</keyword>
<dbReference type="PANTHER" id="PTHR28097">
    <property type="entry name" value="PHEROMONE A FACTOR RECEPTOR"/>
    <property type="match status" value="1"/>
</dbReference>
<evidence type="ECO:0000256" key="10">
    <source>
        <dbReference type="SAM" id="MobiDB-lite"/>
    </source>
</evidence>
<evidence type="ECO:0000256" key="11">
    <source>
        <dbReference type="SAM" id="Phobius"/>
    </source>
</evidence>
<sequence>MSNFTAQVNKWAVFGFTTTPDERIGPPPPYSYPVLEVNLFCRVFLGLVSLFVTWIPARLLWRNGEFAGTCLCVTIWVLNFKTVVNALIWHNDNVTIWYAGYGWCDLQAYLSFPLHTAFNISLFEIMRGLASKVALHRVLAPTRKERHRERIISALVIFTFPVIQIALAYLVNLGRYNISTLVGCNVLYWPSWVYLVFYIIPTPSFAIGGAVMAVVTFRRYRRIDKVTRVISNDDDIAAFRQAQVRKKLYFITLVVTVIVVPLVTALMIFYLLIGGDYWAKPYDFDSFHFGPDPFNASFISFTTSDMMSWVEFCSDYIGLLAGIFLAIPFGTTTEAINMYRRCLVAIGLGYVCPKLRKVYTPSMKRKSKVGWWSSATRTLGGKSLLTSSAESTCKDPLNPNVSFSTSSPMQTRQDAASVLESSEPGETIAMSPVHQNPWPDLSATEIDIATAQIQAGTAPQFRSRNPFLLGNAVSLPSRTNTNTNNHSSTDQTQPPLRPTIPQPSPSPMHPPPQSRNDSPAPAGPNHTHTTTPRETPPWPEPTTLSRPRLGVDTRVWATGGGANNNNNNNNTNSNNNAKTSNDNTGLDNRRRNGSMHDLEAGRMPAGNNNNNNTNSNNNAKTSNDNTGLDNRRRNGSMHDLEAGRMPAGTTGAAGPVVVVVRTSIARSSEIDDGEGWRGGPRRASSAAS</sequence>
<evidence type="ECO:0008006" key="14">
    <source>
        <dbReference type="Google" id="ProtNLM"/>
    </source>
</evidence>
<feature type="transmembrane region" description="Helical" evidence="11">
    <location>
        <begin position="151"/>
        <end position="171"/>
    </location>
</feature>